<comment type="caution">
    <text evidence="2">The sequence shown here is derived from an EMBL/GenBank/DDBJ whole genome shotgun (WGS) entry which is preliminary data.</text>
</comment>
<name>A0ABN9QR61_9DINO</name>
<evidence type="ECO:0000256" key="1">
    <source>
        <dbReference type="SAM" id="MobiDB-lite"/>
    </source>
</evidence>
<keyword evidence="3" id="KW-1185">Reference proteome</keyword>
<feature type="compositionally biased region" description="Low complexity" evidence="1">
    <location>
        <begin position="1"/>
        <end position="28"/>
    </location>
</feature>
<evidence type="ECO:0000313" key="2">
    <source>
        <dbReference type="EMBL" id="CAK0806116.1"/>
    </source>
</evidence>
<gene>
    <name evidence="2" type="ORF">PCOR1329_LOCUS12466</name>
</gene>
<feature type="compositionally biased region" description="Low complexity" evidence="1">
    <location>
        <begin position="153"/>
        <end position="170"/>
    </location>
</feature>
<feature type="compositionally biased region" description="Low complexity" evidence="1">
    <location>
        <begin position="184"/>
        <end position="194"/>
    </location>
</feature>
<feature type="region of interest" description="Disordered" evidence="1">
    <location>
        <begin position="142"/>
        <end position="206"/>
    </location>
</feature>
<feature type="non-terminal residue" evidence="2">
    <location>
        <position position="1"/>
    </location>
</feature>
<protein>
    <submittedName>
        <fullName evidence="2">Uncharacterized protein</fullName>
    </submittedName>
</protein>
<dbReference type="EMBL" id="CAUYUJ010003641">
    <property type="protein sequence ID" value="CAK0806116.1"/>
    <property type="molecule type" value="Genomic_DNA"/>
</dbReference>
<organism evidence="2 3">
    <name type="scientific">Prorocentrum cordatum</name>
    <dbReference type="NCBI Taxonomy" id="2364126"/>
    <lineage>
        <taxon>Eukaryota</taxon>
        <taxon>Sar</taxon>
        <taxon>Alveolata</taxon>
        <taxon>Dinophyceae</taxon>
        <taxon>Prorocentrales</taxon>
        <taxon>Prorocentraceae</taxon>
        <taxon>Prorocentrum</taxon>
    </lineage>
</organism>
<dbReference type="Proteomes" id="UP001189429">
    <property type="component" value="Unassembled WGS sequence"/>
</dbReference>
<feature type="region of interest" description="Disordered" evidence="1">
    <location>
        <begin position="1"/>
        <end position="104"/>
    </location>
</feature>
<feature type="compositionally biased region" description="Low complexity" evidence="1">
    <location>
        <begin position="92"/>
        <end position="103"/>
    </location>
</feature>
<evidence type="ECO:0000313" key="3">
    <source>
        <dbReference type="Proteomes" id="UP001189429"/>
    </source>
</evidence>
<sequence>RLLARRCPGARRGAAAAPRAPARWCGAPSWPGGRGQAERAPVGGGAGGRLLERSRSGLRPAARAPLAQGREAAAGCGRPAGRSDGGRRRRAGSPAARDGARAGCASWPAADNDAVVFVKPHACTPATSWSRALWRSVASRWFGPAPSPRPRSRAAASSTPTTPPSRAWASNHGLTGSRAGCRGGRQVPGRVRQGARGGPGRRGRVQRRNSMEALDVDPSELLSRCLAAGYEKLGSGLYCAKLEGRTGATAPEIYVLNGFYARMREKFTASGVVVHWFQVRFDEKELPWATFRQDRS</sequence>
<proteinExistence type="predicted"/>
<accession>A0ABN9QR61</accession>
<reference evidence="2" key="1">
    <citation type="submission" date="2023-10" db="EMBL/GenBank/DDBJ databases">
        <authorList>
            <person name="Chen Y."/>
            <person name="Shah S."/>
            <person name="Dougan E. K."/>
            <person name="Thang M."/>
            <person name="Chan C."/>
        </authorList>
    </citation>
    <scope>NUCLEOTIDE SEQUENCE [LARGE SCALE GENOMIC DNA]</scope>
</reference>